<keyword evidence="3" id="KW-1185">Reference proteome</keyword>
<feature type="signal peptide" evidence="1">
    <location>
        <begin position="1"/>
        <end position="20"/>
    </location>
</feature>
<sequence>MKKFLISVILAALTAASVMAQDAQAAKPVWDHGDNVSDLSYQNVFIYKVLDHKDAYIVMYAKQGMKVGTTIVPKSWSAQTPRKLDIRNKPKGLSPYMTVIKKNGEFLLVRMTLPLNRNDPVWGVAPNGTTVSGADAETLSIEY</sequence>
<proteinExistence type="predicted"/>
<organism evidence="2 3">
    <name type="scientific">Treponema peruense</name>
    <dbReference type="NCBI Taxonomy" id="2787628"/>
    <lineage>
        <taxon>Bacteria</taxon>
        <taxon>Pseudomonadati</taxon>
        <taxon>Spirochaetota</taxon>
        <taxon>Spirochaetia</taxon>
        <taxon>Spirochaetales</taxon>
        <taxon>Treponemataceae</taxon>
        <taxon>Treponema</taxon>
    </lineage>
</organism>
<name>A0A7T3RFG4_9SPIR</name>
<dbReference type="Proteomes" id="UP000595224">
    <property type="component" value="Chromosome"/>
</dbReference>
<feature type="chain" id="PRO_5032952701" evidence="1">
    <location>
        <begin position="21"/>
        <end position="143"/>
    </location>
</feature>
<protein>
    <submittedName>
        <fullName evidence="2">Uncharacterized protein</fullName>
    </submittedName>
</protein>
<dbReference type="KEGG" id="tper:IWA51_05790"/>
<dbReference type="RefSeq" id="WP_177527924.1">
    <property type="nucleotide sequence ID" value="NZ_CBCSHE010000006.1"/>
</dbReference>
<gene>
    <name evidence="2" type="ORF">IWA51_05790</name>
</gene>
<keyword evidence="1" id="KW-0732">Signal</keyword>
<dbReference type="AlphaFoldDB" id="A0A7T3RFG4"/>
<accession>A0A7T3RFG4</accession>
<evidence type="ECO:0000313" key="3">
    <source>
        <dbReference type="Proteomes" id="UP000595224"/>
    </source>
</evidence>
<reference evidence="2 3" key="1">
    <citation type="submission" date="2020-11" db="EMBL/GenBank/DDBJ databases">
        <title>Treponema Peruensis nv. sp., first commensal Treponema isolated from human feces.</title>
        <authorList>
            <person name="Belkhou C."/>
            <person name="Raes J."/>
        </authorList>
    </citation>
    <scope>NUCLEOTIDE SEQUENCE [LARGE SCALE GENOMIC DNA]</scope>
    <source>
        <strain evidence="2 3">RCC2812</strain>
    </source>
</reference>
<dbReference type="EMBL" id="CP064936">
    <property type="protein sequence ID" value="QQA02087.1"/>
    <property type="molecule type" value="Genomic_DNA"/>
</dbReference>
<evidence type="ECO:0000313" key="2">
    <source>
        <dbReference type="EMBL" id="QQA02087.1"/>
    </source>
</evidence>
<evidence type="ECO:0000256" key="1">
    <source>
        <dbReference type="SAM" id="SignalP"/>
    </source>
</evidence>